<evidence type="ECO:0000313" key="2">
    <source>
        <dbReference type="Proteomes" id="UP001183648"/>
    </source>
</evidence>
<dbReference type="EMBL" id="JAVDYG010000001">
    <property type="protein sequence ID" value="MDR7362093.1"/>
    <property type="molecule type" value="Genomic_DNA"/>
</dbReference>
<organism evidence="1 2">
    <name type="scientific">Nocardioides marmoribigeumensis</name>
    <dbReference type="NCBI Taxonomy" id="433649"/>
    <lineage>
        <taxon>Bacteria</taxon>
        <taxon>Bacillati</taxon>
        <taxon>Actinomycetota</taxon>
        <taxon>Actinomycetes</taxon>
        <taxon>Propionibacteriales</taxon>
        <taxon>Nocardioidaceae</taxon>
        <taxon>Nocardioides</taxon>
    </lineage>
</organism>
<dbReference type="RefSeq" id="WP_310301101.1">
    <property type="nucleotide sequence ID" value="NZ_JAVDYG010000001.1"/>
</dbReference>
<dbReference type="NCBIfam" id="TIGR01409">
    <property type="entry name" value="TAT_signal_seq"/>
    <property type="match status" value="1"/>
</dbReference>
<sequence>MTTPDCCTDYLRAASVSRRRFLGGMAAAGATGVVTSVFGDAVRQASYAATTGGNVLVVLSLRGGVDGLGVVVPHGDPAYVDARGTLALPTAPLLAKDSTFGLHPELAPLQWLWDAGQMAAVQAVGLKVPNRSHFAAMELVEDADPTSSVRRGWVNRMIGLDTDVSAVEAVHMGDTMPPTMIEGPAPTLATNGLSDIGLIGADDGYAARRRTQLNTMWGGNTGPLGNATRSALEAVSTLSGVGKYTPSVAYPTGWPGTDLSKALKDTAALIKADVGTEVVSIDFGSWDMHDGYGTLGWGRMQEMLGAFAASVSAFMRDLGPLRSKVTVVTISEFGRRVAPNGNGGLDHGWGNMMLLMGGGVRGGYHGRWPGLDQLTDGDLSVTTDYRQVLGEVVAKRFPGKSVSQVFPGLVQKPLGVLV</sequence>
<dbReference type="PANTHER" id="PTHR43737:SF1">
    <property type="entry name" value="DUF1501 DOMAIN-CONTAINING PROTEIN"/>
    <property type="match status" value="1"/>
</dbReference>
<accession>A0ABU2BTY9</accession>
<reference evidence="1 2" key="1">
    <citation type="submission" date="2023-07" db="EMBL/GenBank/DDBJ databases">
        <title>Sequencing the genomes of 1000 actinobacteria strains.</title>
        <authorList>
            <person name="Klenk H.-P."/>
        </authorList>
    </citation>
    <scope>NUCLEOTIDE SEQUENCE [LARGE SCALE GENOMIC DNA]</scope>
    <source>
        <strain evidence="1 2">DSM 19426</strain>
    </source>
</reference>
<protein>
    <submittedName>
        <fullName evidence="1">Uncharacterized protein (DUF1501 family)</fullName>
    </submittedName>
</protein>
<keyword evidence="2" id="KW-1185">Reference proteome</keyword>
<comment type="caution">
    <text evidence="1">The sequence shown here is derived from an EMBL/GenBank/DDBJ whole genome shotgun (WGS) entry which is preliminary data.</text>
</comment>
<gene>
    <name evidence="1" type="ORF">J2S63_001646</name>
</gene>
<dbReference type="Pfam" id="PF07394">
    <property type="entry name" value="DUF1501"/>
    <property type="match status" value="1"/>
</dbReference>
<dbReference type="PANTHER" id="PTHR43737">
    <property type="entry name" value="BLL7424 PROTEIN"/>
    <property type="match status" value="1"/>
</dbReference>
<dbReference type="PROSITE" id="PS51318">
    <property type="entry name" value="TAT"/>
    <property type="match status" value="1"/>
</dbReference>
<dbReference type="InterPro" id="IPR010869">
    <property type="entry name" value="DUF1501"/>
</dbReference>
<dbReference type="Proteomes" id="UP001183648">
    <property type="component" value="Unassembled WGS sequence"/>
</dbReference>
<dbReference type="InterPro" id="IPR006311">
    <property type="entry name" value="TAT_signal"/>
</dbReference>
<evidence type="ECO:0000313" key="1">
    <source>
        <dbReference type="EMBL" id="MDR7362093.1"/>
    </source>
</evidence>
<name>A0ABU2BTY9_9ACTN</name>
<dbReference type="InterPro" id="IPR019546">
    <property type="entry name" value="TAT_signal_bac_arc"/>
</dbReference>
<proteinExistence type="predicted"/>